<feature type="region of interest" description="Disordered" evidence="1">
    <location>
        <begin position="96"/>
        <end position="117"/>
    </location>
</feature>
<reference evidence="3 4" key="1">
    <citation type="submission" date="2021-03" db="EMBL/GenBank/DDBJ databases">
        <title>Sequencing the genomes of 1000 actinobacteria strains.</title>
        <authorList>
            <person name="Klenk H.-P."/>
        </authorList>
    </citation>
    <scope>NUCLEOTIDE SEQUENCE [LARGE SCALE GENOMIC DNA]</scope>
    <source>
        <strain evidence="3 4">DSM 45510</strain>
    </source>
</reference>
<keyword evidence="4" id="KW-1185">Reference proteome</keyword>
<dbReference type="EMBL" id="JAGGMS010000001">
    <property type="protein sequence ID" value="MBP2179273.1"/>
    <property type="molecule type" value="Genomic_DNA"/>
</dbReference>
<dbReference type="InterPro" id="IPR028087">
    <property type="entry name" value="Tad_N"/>
</dbReference>
<proteinExistence type="predicted"/>
<feature type="domain" description="Putative Flp pilus-assembly TadG-like N-terminal" evidence="2">
    <location>
        <begin position="6"/>
        <end position="52"/>
    </location>
</feature>
<evidence type="ECO:0000313" key="3">
    <source>
        <dbReference type="EMBL" id="MBP2179273.1"/>
    </source>
</evidence>
<evidence type="ECO:0000256" key="1">
    <source>
        <dbReference type="SAM" id="MobiDB-lite"/>
    </source>
</evidence>
<dbReference type="InterPro" id="IPR021202">
    <property type="entry name" value="Rv3654c-like"/>
</dbReference>
<dbReference type="RefSeq" id="WP_245369228.1">
    <property type="nucleotide sequence ID" value="NZ_JAGGMS010000001.1"/>
</dbReference>
<sequence length="117" mass="11704">MRRDDGMATVWAASVIAVLTVVVAALYGIGVVVLARQRAVAAADLAALAAAGAAVEGVEAACAKAGAVVAEMRVELAGCRLDRWDALIETRAALPGPLARLPPASGRARAGPVDSSS</sequence>
<dbReference type="Pfam" id="PF13400">
    <property type="entry name" value="Tad"/>
    <property type="match status" value="1"/>
</dbReference>
<protein>
    <submittedName>
        <fullName evidence="3">Secretion/DNA translocation related TadE-like protein</fullName>
    </submittedName>
</protein>
<evidence type="ECO:0000313" key="4">
    <source>
        <dbReference type="Proteomes" id="UP000741013"/>
    </source>
</evidence>
<dbReference type="Proteomes" id="UP000741013">
    <property type="component" value="Unassembled WGS sequence"/>
</dbReference>
<name>A0ABS4PK95_9PSEU</name>
<organism evidence="3 4">
    <name type="scientific">Amycolatopsis magusensis</name>
    <dbReference type="NCBI Taxonomy" id="882444"/>
    <lineage>
        <taxon>Bacteria</taxon>
        <taxon>Bacillati</taxon>
        <taxon>Actinomycetota</taxon>
        <taxon>Actinomycetes</taxon>
        <taxon>Pseudonocardiales</taxon>
        <taxon>Pseudonocardiaceae</taxon>
        <taxon>Amycolatopsis</taxon>
    </lineage>
</organism>
<gene>
    <name evidence="3" type="ORF">JOM49_000799</name>
</gene>
<dbReference type="NCBIfam" id="TIGR03816">
    <property type="entry name" value="tadE_like_DECH"/>
    <property type="match status" value="1"/>
</dbReference>
<comment type="caution">
    <text evidence="3">The sequence shown here is derived from an EMBL/GenBank/DDBJ whole genome shotgun (WGS) entry which is preliminary data.</text>
</comment>
<accession>A0ABS4PK95</accession>
<evidence type="ECO:0000259" key="2">
    <source>
        <dbReference type="Pfam" id="PF13400"/>
    </source>
</evidence>